<name>A0A6M3L5F2_9ZZZZ</name>
<protein>
    <submittedName>
        <fullName evidence="1">Uncharacterized protein</fullName>
    </submittedName>
</protein>
<accession>A0A6M3L5F2</accession>
<evidence type="ECO:0000313" key="1">
    <source>
        <dbReference type="EMBL" id="QJA88495.1"/>
    </source>
</evidence>
<sequence>MAPGREIILFHKGLAFDSLSALQQPGFLRTCENISLEVEGKQTLRPFFANINTTAIGPIHSVKKHRGLLLVGDGKNLRASGGSGDFTNLYSILSGDILSFAPYKNFICAFNGTNFYLIDQSKNTYPAVIANPTIAPTLADSGAGTGPSGHYMGYISFLITWPNGHTYETGLSPASADLNITDNTITWSGIQTCSYSATYGATPTIHRKLYRGPGTGGTLGDIYYVATIADNTTTTYSDSLSDATLSTNAACLVDDYGPTQIPKYLAWHYGRAFIITKDNPHRLYYSEVAGGDTSGENEVIYPLAALQDNWDDLRVSGFDYVDPQGIYSWGVNLYIPTKETWIRKQGNDPDTWAYRKTYATQGIGAPYSVDFCSTPGGLIGVTSPEAGEPGIAVFGGQTSDIFSSPKLDWIFKSHMNLDYIHKCRGKIAGRYYHLLYPSGTATEPNTHLAIDLRRFPDFRVAHWSGLDGVCLDVDKQGTKFYLGTSSGYVKTGASAGSGSLVVETHDLIGGDPTAFNEIKTWKQLKYSLKGTVTLEVYLNNSLMKWPDDSTSKVLTGTGEDVQVCPFPENAKGYKIRLKLTGTDLTEFELYSPWMLLFD</sequence>
<proteinExistence type="predicted"/>
<reference evidence="1" key="1">
    <citation type="submission" date="2020-03" db="EMBL/GenBank/DDBJ databases">
        <title>The deep terrestrial virosphere.</title>
        <authorList>
            <person name="Holmfeldt K."/>
            <person name="Nilsson E."/>
            <person name="Simone D."/>
            <person name="Lopez-Fernandez M."/>
            <person name="Wu X."/>
            <person name="de Brujin I."/>
            <person name="Lundin D."/>
            <person name="Andersson A."/>
            <person name="Bertilsson S."/>
            <person name="Dopson M."/>
        </authorList>
    </citation>
    <scope>NUCLEOTIDE SEQUENCE</scope>
    <source>
        <strain evidence="1">MM415B02752</strain>
    </source>
</reference>
<dbReference type="AlphaFoldDB" id="A0A6M3L5F2"/>
<organism evidence="1">
    <name type="scientific">viral metagenome</name>
    <dbReference type="NCBI Taxonomy" id="1070528"/>
    <lineage>
        <taxon>unclassified sequences</taxon>
        <taxon>metagenomes</taxon>
        <taxon>organismal metagenomes</taxon>
    </lineage>
</organism>
<dbReference type="EMBL" id="MT142783">
    <property type="protein sequence ID" value="QJA88495.1"/>
    <property type="molecule type" value="Genomic_DNA"/>
</dbReference>
<gene>
    <name evidence="1" type="ORF">MM415B02752_0002</name>
</gene>